<evidence type="ECO:0000256" key="7">
    <source>
        <dbReference type="ARBA" id="ARBA00022840"/>
    </source>
</evidence>
<organism evidence="12 13">
    <name type="scientific">Listeria fleischmannii 1991</name>
    <dbReference type="NCBI Taxonomy" id="1430899"/>
    <lineage>
        <taxon>Bacteria</taxon>
        <taxon>Bacillati</taxon>
        <taxon>Bacillota</taxon>
        <taxon>Bacilli</taxon>
        <taxon>Bacillales</taxon>
        <taxon>Listeriaceae</taxon>
        <taxon>Listeria</taxon>
    </lineage>
</organism>
<evidence type="ECO:0000256" key="3">
    <source>
        <dbReference type="ARBA" id="ARBA00022642"/>
    </source>
</evidence>
<keyword evidence="13" id="KW-1185">Reference proteome</keyword>
<evidence type="ECO:0000256" key="10">
    <source>
        <dbReference type="HAMAP-Rule" id="MF_00244"/>
    </source>
</evidence>
<evidence type="ECO:0000256" key="6">
    <source>
        <dbReference type="ARBA" id="ARBA00022741"/>
    </source>
</evidence>
<dbReference type="GO" id="GO:0005524">
    <property type="term" value="F:ATP binding"/>
    <property type="evidence" value="ECO:0007669"/>
    <property type="project" value="UniProtKB-KW"/>
</dbReference>
<comment type="caution">
    <text evidence="12">The sequence shown here is derived from an EMBL/GenBank/DDBJ whole genome shotgun (WGS) entry which is preliminary data.</text>
</comment>
<evidence type="ECO:0000256" key="2">
    <source>
        <dbReference type="ARBA" id="ARBA00005019"/>
    </source>
</evidence>
<sequence length="189" mass="21646">MKKRVGILGGTFDPPHIAHLIIANEVRVALSLSKIIFLPNSVPPHKEASSAKAEDRIEMLKLAICDNPSFALDERELTRSGKSYTYDTMKEMVEENPDIDYYFIIGGDMVEYLPNWYKIDQLVNLVQFVGVNRPKYDLQTPYPVLNVEVPEMSVSSSLLRERVAQKKPIDYLLPKEVVSYVKEHQLYET</sequence>
<proteinExistence type="inferred from homology"/>
<dbReference type="InterPro" id="IPR014729">
    <property type="entry name" value="Rossmann-like_a/b/a_fold"/>
</dbReference>
<dbReference type="NCBIfam" id="TIGR00125">
    <property type="entry name" value="cyt_tran_rel"/>
    <property type="match status" value="1"/>
</dbReference>
<comment type="pathway">
    <text evidence="2 10">Cofactor biosynthesis; NAD(+) biosynthesis; deamido-NAD(+) from nicotinate D-ribonucleotide: step 1/1.</text>
</comment>
<comment type="similarity">
    <text evidence="10">Belongs to the NadD family.</text>
</comment>
<dbReference type="InterPro" id="IPR005248">
    <property type="entry name" value="NadD/NMNAT"/>
</dbReference>
<dbReference type="RefSeq" id="WP_059139907.1">
    <property type="nucleotide sequence ID" value="NZ_KQ130610.1"/>
</dbReference>
<dbReference type="AlphaFoldDB" id="A0A0J8GIF1"/>
<dbReference type="GO" id="GO:0004515">
    <property type="term" value="F:nicotinate-nucleotide adenylyltransferase activity"/>
    <property type="evidence" value="ECO:0007669"/>
    <property type="project" value="UniProtKB-UniRule"/>
</dbReference>
<dbReference type="Proteomes" id="UP000052258">
    <property type="component" value="Unassembled WGS sequence"/>
</dbReference>
<keyword evidence="3 10" id="KW-0662">Pyridine nucleotide biosynthesis</keyword>
<protein>
    <recommendedName>
        <fullName evidence="10">Probable nicotinate-nucleotide adenylyltransferase</fullName>
        <ecNumber evidence="10">2.7.7.18</ecNumber>
    </recommendedName>
    <alternativeName>
        <fullName evidence="10">Deamido-NAD(+) diphosphorylase</fullName>
    </alternativeName>
    <alternativeName>
        <fullName evidence="10">Deamido-NAD(+) pyrophosphorylase</fullName>
    </alternativeName>
    <alternativeName>
        <fullName evidence="10">Nicotinate mononucleotide adenylyltransferase</fullName>
        <shortName evidence="10">NaMN adenylyltransferase</shortName>
    </alternativeName>
</protein>
<evidence type="ECO:0000256" key="8">
    <source>
        <dbReference type="ARBA" id="ARBA00023027"/>
    </source>
</evidence>
<dbReference type="Pfam" id="PF01467">
    <property type="entry name" value="CTP_transf_like"/>
    <property type="match status" value="1"/>
</dbReference>
<evidence type="ECO:0000256" key="4">
    <source>
        <dbReference type="ARBA" id="ARBA00022679"/>
    </source>
</evidence>
<dbReference type="OrthoDB" id="5295945at2"/>
<evidence type="ECO:0000313" key="12">
    <source>
        <dbReference type="EMBL" id="KMT60508.1"/>
    </source>
</evidence>
<dbReference type="NCBIfam" id="NF000841">
    <property type="entry name" value="PRK00071.1-4"/>
    <property type="match status" value="1"/>
</dbReference>
<name>A0A0J8GIF1_9LIST</name>
<dbReference type="PATRIC" id="fig|1430899.3.peg.660"/>
<feature type="domain" description="Cytidyltransferase-like" evidence="11">
    <location>
        <begin position="7"/>
        <end position="162"/>
    </location>
</feature>
<dbReference type="SUPFAM" id="SSF52374">
    <property type="entry name" value="Nucleotidylyl transferase"/>
    <property type="match status" value="1"/>
</dbReference>
<dbReference type="FunFam" id="3.40.50.620:FF:000079">
    <property type="entry name" value="Probable nicotinate-nucleotide adenylyltransferase"/>
    <property type="match status" value="1"/>
</dbReference>
<dbReference type="HAMAP" id="MF_00244">
    <property type="entry name" value="NaMN_adenylyltr"/>
    <property type="match status" value="1"/>
</dbReference>
<dbReference type="InterPro" id="IPR004821">
    <property type="entry name" value="Cyt_trans-like"/>
</dbReference>
<keyword evidence="6 10" id="KW-0547">Nucleotide-binding</keyword>
<keyword evidence="4 10" id="KW-0808">Transferase</keyword>
<gene>
    <name evidence="10" type="primary">nadD</name>
    <name evidence="12" type="ORF">X560_0636</name>
</gene>
<evidence type="ECO:0000256" key="5">
    <source>
        <dbReference type="ARBA" id="ARBA00022695"/>
    </source>
</evidence>
<keyword evidence="5 10" id="KW-0548">Nucleotidyltransferase</keyword>
<reference evidence="12 13" key="1">
    <citation type="journal article" date="2015" name="Genome Biol. Evol.">
        <title>Comparative Genomics of Listeria Sensu Lato: Genus-Wide Differences in Evolutionary Dynamics and the Progressive Gain of Complex, Potentially Pathogenicity-Related Traits through Lateral Gene Transfer.</title>
        <authorList>
            <person name="Chiara M."/>
            <person name="Caruso M."/>
            <person name="D'Erchia A.M."/>
            <person name="Manzari C."/>
            <person name="Fraccalvieri R."/>
            <person name="Goffredo E."/>
            <person name="Latorre L."/>
            <person name="Miccolupo A."/>
            <person name="Padalino I."/>
            <person name="Santagada G."/>
            <person name="Chiocco D."/>
            <person name="Pesole G."/>
            <person name="Horner D.S."/>
            <person name="Parisi A."/>
        </authorList>
    </citation>
    <scope>NUCLEOTIDE SEQUENCE [LARGE SCALE GENOMIC DNA]</scope>
    <source>
        <strain evidence="12 13">1991</strain>
    </source>
</reference>
<evidence type="ECO:0000313" key="13">
    <source>
        <dbReference type="Proteomes" id="UP000052258"/>
    </source>
</evidence>
<dbReference type="CDD" id="cd02165">
    <property type="entry name" value="NMNAT"/>
    <property type="match status" value="1"/>
</dbReference>
<dbReference type="GO" id="GO:0009435">
    <property type="term" value="P:NAD+ biosynthetic process"/>
    <property type="evidence" value="ECO:0007669"/>
    <property type="project" value="UniProtKB-UniRule"/>
</dbReference>
<dbReference type="PANTHER" id="PTHR39321">
    <property type="entry name" value="NICOTINATE-NUCLEOTIDE ADENYLYLTRANSFERASE-RELATED"/>
    <property type="match status" value="1"/>
</dbReference>
<dbReference type="EC" id="2.7.7.18" evidence="10"/>
<comment type="catalytic activity">
    <reaction evidence="9 10">
        <text>nicotinate beta-D-ribonucleotide + ATP + H(+) = deamido-NAD(+) + diphosphate</text>
        <dbReference type="Rhea" id="RHEA:22860"/>
        <dbReference type="ChEBI" id="CHEBI:15378"/>
        <dbReference type="ChEBI" id="CHEBI:30616"/>
        <dbReference type="ChEBI" id="CHEBI:33019"/>
        <dbReference type="ChEBI" id="CHEBI:57502"/>
        <dbReference type="ChEBI" id="CHEBI:58437"/>
        <dbReference type="EC" id="2.7.7.18"/>
    </reaction>
</comment>
<dbReference type="NCBIfam" id="TIGR00482">
    <property type="entry name" value="nicotinate (nicotinamide) nucleotide adenylyltransferase"/>
    <property type="match status" value="1"/>
</dbReference>
<comment type="function">
    <text evidence="1 10">Catalyzes the reversible adenylation of nicotinate mononucleotide (NaMN) to nicotinic acid adenine dinucleotide (NaAD).</text>
</comment>
<accession>A0A0J8GIF1</accession>
<evidence type="ECO:0000259" key="11">
    <source>
        <dbReference type="Pfam" id="PF01467"/>
    </source>
</evidence>
<evidence type="ECO:0000256" key="9">
    <source>
        <dbReference type="ARBA" id="ARBA00048721"/>
    </source>
</evidence>
<dbReference type="PANTHER" id="PTHR39321:SF3">
    <property type="entry name" value="PHOSPHOPANTETHEINE ADENYLYLTRANSFERASE"/>
    <property type="match status" value="1"/>
</dbReference>
<keyword evidence="8 10" id="KW-0520">NAD</keyword>
<keyword evidence="7 10" id="KW-0067">ATP-binding</keyword>
<evidence type="ECO:0000256" key="1">
    <source>
        <dbReference type="ARBA" id="ARBA00002324"/>
    </source>
</evidence>
<dbReference type="Gene3D" id="3.40.50.620">
    <property type="entry name" value="HUPs"/>
    <property type="match status" value="1"/>
</dbReference>
<dbReference type="NCBIfam" id="NF000840">
    <property type="entry name" value="PRK00071.1-3"/>
    <property type="match status" value="1"/>
</dbReference>
<dbReference type="EMBL" id="AZHO01000007">
    <property type="protein sequence ID" value="KMT60508.1"/>
    <property type="molecule type" value="Genomic_DNA"/>
</dbReference>
<dbReference type="UniPathway" id="UPA00253">
    <property type="reaction ID" value="UER00332"/>
</dbReference>